<dbReference type="InterPro" id="IPR000760">
    <property type="entry name" value="Inositol_monophosphatase-like"/>
</dbReference>
<protein>
    <submittedName>
        <fullName evidence="2">Inositol monophosphatase family protein</fullName>
    </submittedName>
</protein>
<evidence type="ECO:0000313" key="3">
    <source>
        <dbReference type="Proteomes" id="UP001059480"/>
    </source>
</evidence>
<evidence type="ECO:0000256" key="1">
    <source>
        <dbReference type="ARBA" id="ARBA00022801"/>
    </source>
</evidence>
<dbReference type="Gene3D" id="3.40.190.80">
    <property type="match status" value="1"/>
</dbReference>
<accession>A0ABT1WQ30</accession>
<comment type="caution">
    <text evidence="2">The sequence shown here is derived from an EMBL/GenBank/DDBJ whole genome shotgun (WGS) entry which is preliminary data.</text>
</comment>
<dbReference type="Gene3D" id="3.30.540.10">
    <property type="entry name" value="Fructose-1,6-Bisphosphatase, subunit A, domain 1"/>
    <property type="match status" value="1"/>
</dbReference>
<reference evidence="2" key="2">
    <citation type="journal article" date="2023" name="Curr. Microbiol.">
        <title>Granulicatella seriolae sp. nov., a Novel Facultative Anaerobe Isolated from Yellowtail Marine Fish.</title>
        <authorList>
            <person name="Lee M."/>
            <person name="Choi Y.J."/>
            <person name="Farooq A."/>
            <person name="Jeong J.B."/>
            <person name="Jung M.Y."/>
        </authorList>
    </citation>
    <scope>NUCLEOTIDE SEQUENCE</scope>
    <source>
        <strain evidence="2">S8</strain>
    </source>
</reference>
<proteinExistence type="predicted"/>
<dbReference type="RefSeq" id="WP_256945756.1">
    <property type="nucleotide sequence ID" value="NZ_JANHNZ010000010.1"/>
</dbReference>
<dbReference type="Pfam" id="PF00459">
    <property type="entry name" value="Inositol_P"/>
    <property type="match status" value="1"/>
</dbReference>
<dbReference type="PRINTS" id="PR00378">
    <property type="entry name" value="LIIMPHPHTASE"/>
</dbReference>
<dbReference type="PANTHER" id="PTHR20854">
    <property type="entry name" value="INOSITOL MONOPHOSPHATASE"/>
    <property type="match status" value="1"/>
</dbReference>
<dbReference type="Proteomes" id="UP001059480">
    <property type="component" value="Unassembled WGS sequence"/>
</dbReference>
<dbReference type="SUPFAM" id="SSF56655">
    <property type="entry name" value="Carbohydrate phosphatase"/>
    <property type="match status" value="1"/>
</dbReference>
<name>A0ABT1WQ30_9LACT</name>
<evidence type="ECO:0000313" key="2">
    <source>
        <dbReference type="EMBL" id="MCQ9210644.1"/>
    </source>
</evidence>
<gene>
    <name evidence="2" type="ORF">NPA36_08790</name>
</gene>
<dbReference type="EMBL" id="JANHNZ010000010">
    <property type="protein sequence ID" value="MCQ9210644.1"/>
    <property type="molecule type" value="Genomic_DNA"/>
</dbReference>
<sequence length="262" mass="29079">MPMDTLKLHLEIVDWMMTAGQMIRDSFTTPLTITEKSGYRDLVTDVDQGIERFFIEQIRRNYPEHKILGEEGQGDRIVSLEGYVWIIDPIDGTMNFIQEQGHFGIMIALYKDGVGLLGYIYDVMNDRLYAGIKDKGAYCNGRRLSVLPEKSLSQGLLHINGNTLLRATPAIKAIAKKSLGTRSIGAASIEAISVFTGRAVGYITYHAASWDIAASMIIAKELGIGASKLDGHDIDLLDSKHKIVLGSERLRKEVIEHLAEDV</sequence>
<dbReference type="PANTHER" id="PTHR20854:SF4">
    <property type="entry name" value="INOSITOL-1-MONOPHOSPHATASE-RELATED"/>
    <property type="match status" value="1"/>
</dbReference>
<reference evidence="2" key="3">
    <citation type="journal article" date="2023" name="Microbiol. Resour. Announc.">
        <title>Draft Genome Sequence of Granulicatella sp. Strain S8, Isolated from a Marine Fish, Seriola quinqueradiata.</title>
        <authorList>
            <person name="Lee M."/>
            <person name="Farooq A."/>
            <person name="Jeong J.B."/>
            <person name="Jung M.Y."/>
        </authorList>
    </citation>
    <scope>NUCLEOTIDE SEQUENCE</scope>
    <source>
        <strain evidence="2">S8</strain>
    </source>
</reference>
<dbReference type="CDD" id="cd01637">
    <property type="entry name" value="IMPase_like"/>
    <property type="match status" value="1"/>
</dbReference>
<organism evidence="2 3">
    <name type="scientific">Granulicatella seriolae</name>
    <dbReference type="NCBI Taxonomy" id="2967226"/>
    <lineage>
        <taxon>Bacteria</taxon>
        <taxon>Bacillati</taxon>
        <taxon>Bacillota</taxon>
        <taxon>Bacilli</taxon>
        <taxon>Lactobacillales</taxon>
        <taxon>Carnobacteriaceae</taxon>
        <taxon>Granulicatella</taxon>
    </lineage>
</organism>
<keyword evidence="1" id="KW-0378">Hydrolase</keyword>
<keyword evidence="3" id="KW-1185">Reference proteome</keyword>
<dbReference type="InterPro" id="IPR020552">
    <property type="entry name" value="Inositol_monoPase_Li-sen"/>
</dbReference>
<reference evidence="2" key="1">
    <citation type="submission" date="2022-07" db="EMBL/GenBank/DDBJ databases">
        <authorList>
            <person name="Jung M.-Y."/>
            <person name="Lee M."/>
        </authorList>
    </citation>
    <scope>NUCLEOTIDE SEQUENCE</scope>
    <source>
        <strain evidence="2">S8</strain>
    </source>
</reference>
<dbReference type="PRINTS" id="PR00377">
    <property type="entry name" value="IMPHPHTASES"/>
</dbReference>